<dbReference type="SUPFAM" id="SSF51261">
    <property type="entry name" value="Duplicated hybrid motif"/>
    <property type="match status" value="1"/>
</dbReference>
<dbReference type="PANTHER" id="PTHR44103">
    <property type="entry name" value="PROPROTEIN CONVERTASE P"/>
    <property type="match status" value="1"/>
</dbReference>
<dbReference type="Pfam" id="PF13517">
    <property type="entry name" value="FG-GAP_3"/>
    <property type="match status" value="2"/>
</dbReference>
<feature type="region of interest" description="Disordered" evidence="2">
    <location>
        <begin position="173"/>
        <end position="206"/>
    </location>
</feature>
<feature type="compositionally biased region" description="Acidic residues" evidence="2">
    <location>
        <begin position="188"/>
        <end position="200"/>
    </location>
</feature>
<dbReference type="InterPro" id="IPR016047">
    <property type="entry name" value="M23ase_b-sheet_dom"/>
</dbReference>
<evidence type="ECO:0000313" key="5">
    <source>
        <dbReference type="EMBL" id="SEG18821.1"/>
    </source>
</evidence>
<evidence type="ECO:0000256" key="3">
    <source>
        <dbReference type="SAM" id="SignalP"/>
    </source>
</evidence>
<keyword evidence="6" id="KW-1185">Reference proteome</keyword>
<evidence type="ECO:0000259" key="4">
    <source>
        <dbReference type="Pfam" id="PF01551"/>
    </source>
</evidence>
<dbReference type="RefSeq" id="WP_103954877.1">
    <property type="nucleotide sequence ID" value="NZ_FNVT01000002.1"/>
</dbReference>
<feature type="chain" id="PRO_5009290151" evidence="3">
    <location>
        <begin position="25"/>
        <end position="502"/>
    </location>
</feature>
<proteinExistence type="predicted"/>
<dbReference type="SUPFAM" id="SSF69318">
    <property type="entry name" value="Integrin alpha N-terminal domain"/>
    <property type="match status" value="1"/>
</dbReference>
<dbReference type="OrthoDB" id="1099523at2"/>
<reference evidence="5 6" key="1">
    <citation type="submission" date="2016-10" db="EMBL/GenBank/DDBJ databases">
        <authorList>
            <person name="de Groot N.N."/>
        </authorList>
    </citation>
    <scope>NUCLEOTIDE SEQUENCE [LARGE SCALE GENOMIC DNA]</scope>
    <source>
        <strain evidence="5 6">CGMCC 4.7037</strain>
    </source>
</reference>
<dbReference type="Gene3D" id="2.115.10.10">
    <property type="entry name" value="Tachylectin 2"/>
    <property type="match status" value="2"/>
</dbReference>
<gene>
    <name evidence="5" type="ORF">SAMN05444920_102134</name>
</gene>
<protein>
    <submittedName>
        <fullName evidence="5">Repeat domain-containing protein</fullName>
    </submittedName>
</protein>
<organism evidence="5 6">
    <name type="scientific">Nonomuraea solani</name>
    <dbReference type="NCBI Taxonomy" id="1144553"/>
    <lineage>
        <taxon>Bacteria</taxon>
        <taxon>Bacillati</taxon>
        <taxon>Actinomycetota</taxon>
        <taxon>Actinomycetes</taxon>
        <taxon>Streptosporangiales</taxon>
        <taxon>Streptosporangiaceae</taxon>
        <taxon>Nonomuraea</taxon>
    </lineage>
</organism>
<feature type="domain" description="M23ase beta-sheet core" evidence="4">
    <location>
        <begin position="59"/>
        <end position="140"/>
    </location>
</feature>
<dbReference type="Proteomes" id="UP000236732">
    <property type="component" value="Unassembled WGS sequence"/>
</dbReference>
<dbReference type="InterPro" id="IPR013517">
    <property type="entry name" value="FG-GAP"/>
</dbReference>
<name>A0A1H5Y4A5_9ACTN</name>
<keyword evidence="1 3" id="KW-0732">Signal</keyword>
<evidence type="ECO:0000256" key="2">
    <source>
        <dbReference type="SAM" id="MobiDB-lite"/>
    </source>
</evidence>
<dbReference type="CDD" id="cd12797">
    <property type="entry name" value="M23_peptidase"/>
    <property type="match status" value="1"/>
</dbReference>
<dbReference type="PANTHER" id="PTHR44103:SF1">
    <property type="entry name" value="PROPROTEIN CONVERTASE P"/>
    <property type="match status" value="1"/>
</dbReference>
<evidence type="ECO:0000313" key="6">
    <source>
        <dbReference type="Proteomes" id="UP000236732"/>
    </source>
</evidence>
<feature type="signal peptide" evidence="3">
    <location>
        <begin position="1"/>
        <end position="24"/>
    </location>
</feature>
<dbReference type="Pfam" id="PF01551">
    <property type="entry name" value="Peptidase_M23"/>
    <property type="match status" value="1"/>
</dbReference>
<sequence length="502" mass="52326">MFKTLALTTITALILTTNVSSAMAAPSLQLPFPCGQQWRLDTWGHAPALDMVKEPDQHGTEGATLVAPAAGTVNQSFYHNNAGNVIQINHGGGYFTTYLHLEHRAVAPGTRVEMGTVIGRVGKSGPTSNGHPHLHFELGYDADGSGSATWGYAGAERVRPTFNGTVYGTANNQTSRNVTSRNCQGSAEADDTTGEAVDFDGDGKPDLLGTTADGTLRVYRGTGSLGRPSVDAGTTIGSGWNSITRITVADIDNDGKNDLVGRGADGGLYAYLNKGDADFSGTRVTIGSGWEGITRVMVGDFNDDGKTDLLGQSTDGTLYAYLNTGTPGAPNISTRVLVGTGWDGIARVLVADADNDGKTDVIGQSADGILYAYLNTGAPNFANRVQIGTGWDGVSLVSTADIDGDGKTDVLARHGDGTLSAYLNKGTPGAPDISDRRQIGTGWNSVDRLTFADMDADGRTDVVGRFTDGTLNAYLAKGAADISTTFTIGSGWQGITRLAVVN</sequence>
<evidence type="ECO:0000256" key="1">
    <source>
        <dbReference type="ARBA" id="ARBA00022729"/>
    </source>
</evidence>
<dbReference type="Gene3D" id="2.70.70.10">
    <property type="entry name" value="Glucose Permease (Domain IIA)"/>
    <property type="match status" value="1"/>
</dbReference>
<dbReference type="AlphaFoldDB" id="A0A1H5Y4A5"/>
<accession>A0A1H5Y4A5</accession>
<feature type="compositionally biased region" description="Polar residues" evidence="2">
    <location>
        <begin position="173"/>
        <end position="185"/>
    </location>
</feature>
<dbReference type="InterPro" id="IPR011055">
    <property type="entry name" value="Dup_hybrid_motif"/>
</dbReference>
<dbReference type="InterPro" id="IPR028994">
    <property type="entry name" value="Integrin_alpha_N"/>
</dbReference>
<dbReference type="EMBL" id="FNVT01000002">
    <property type="protein sequence ID" value="SEG18821.1"/>
    <property type="molecule type" value="Genomic_DNA"/>
</dbReference>